<comment type="caution">
    <text evidence="7">The sequence shown here is derived from an EMBL/GenBank/DDBJ whole genome shotgun (WGS) entry which is preliminary data.</text>
</comment>
<protein>
    <recommendedName>
        <fullName evidence="9">Lipopolysaccharide biosynthesis protein</fullName>
    </recommendedName>
</protein>
<evidence type="ECO:0000256" key="3">
    <source>
        <dbReference type="ARBA" id="ARBA00022692"/>
    </source>
</evidence>
<dbReference type="InterPro" id="IPR002797">
    <property type="entry name" value="Polysacc_synth"/>
</dbReference>
<keyword evidence="5 6" id="KW-0472">Membrane</keyword>
<name>A0A426RKI2_9FLAO</name>
<evidence type="ECO:0000313" key="8">
    <source>
        <dbReference type="Proteomes" id="UP000286990"/>
    </source>
</evidence>
<organism evidence="7 8">
    <name type="scientific">Maribacter algicola</name>
    <dbReference type="NCBI Taxonomy" id="2498892"/>
    <lineage>
        <taxon>Bacteria</taxon>
        <taxon>Pseudomonadati</taxon>
        <taxon>Bacteroidota</taxon>
        <taxon>Flavobacteriia</taxon>
        <taxon>Flavobacteriales</taxon>
        <taxon>Flavobacteriaceae</taxon>
        <taxon>Maribacter</taxon>
    </lineage>
</organism>
<dbReference type="Proteomes" id="UP000286990">
    <property type="component" value="Unassembled WGS sequence"/>
</dbReference>
<keyword evidence="2" id="KW-1003">Cell membrane</keyword>
<evidence type="ECO:0000256" key="1">
    <source>
        <dbReference type="ARBA" id="ARBA00004651"/>
    </source>
</evidence>
<feature type="transmembrane region" description="Helical" evidence="6">
    <location>
        <begin position="155"/>
        <end position="175"/>
    </location>
</feature>
<dbReference type="GO" id="GO:0005886">
    <property type="term" value="C:plasma membrane"/>
    <property type="evidence" value="ECO:0007669"/>
    <property type="project" value="UniProtKB-SubCell"/>
</dbReference>
<feature type="transmembrane region" description="Helical" evidence="6">
    <location>
        <begin position="12"/>
        <end position="34"/>
    </location>
</feature>
<evidence type="ECO:0000256" key="5">
    <source>
        <dbReference type="ARBA" id="ARBA00023136"/>
    </source>
</evidence>
<keyword evidence="4 6" id="KW-1133">Transmembrane helix</keyword>
<evidence type="ECO:0000256" key="2">
    <source>
        <dbReference type="ARBA" id="ARBA00022475"/>
    </source>
</evidence>
<feature type="transmembrane region" description="Helical" evidence="6">
    <location>
        <begin position="336"/>
        <end position="356"/>
    </location>
</feature>
<dbReference type="AlphaFoldDB" id="A0A426RKI2"/>
<sequence>MIRKLLKLGREKNLASLLSNVSVAFSGLLSFVLLTRQLPKESFGDWVLFITLATFVDLLRFGLTRTAAVRELSGADELLRKRLLGATFRINLALVLGISVLCWSFLFLVKIGQIQLAQGYYLFLVWYPLLAFANLSWNNALALFQAEQNFRRMMYIRLSNVVLFLIFLVFNYWFFHYGLTAIIVVNIAVNFISGVACTLKKWDGLFFLGYARRDVERRLVNFGKYSMGTLISSSLLKSADTFIIGLSPFLGSAGIAMYAIPLKLTDLLGIPLHSFSMTAYPRMSKKCLEGDILGARSIFYTYSGAVTLLFLPVALVSFVFAEELILLLGGTEYKESLHLLAVIFRVFTVYVLLLPIDRFTGVLLDSLNKPKYNLYKVLFMASANILVDLLAVFVFKSLIAVAIGTVFFTLLGIFLGFFYVRRELQIHIREMFLESILFVKKLKSNWAP</sequence>
<evidence type="ECO:0000313" key="7">
    <source>
        <dbReference type="EMBL" id="RRQ49503.1"/>
    </source>
</evidence>
<evidence type="ECO:0008006" key="9">
    <source>
        <dbReference type="Google" id="ProtNLM"/>
    </source>
</evidence>
<dbReference type="InterPro" id="IPR050833">
    <property type="entry name" value="Poly_Biosynth_Transport"/>
</dbReference>
<dbReference type="Pfam" id="PF01943">
    <property type="entry name" value="Polysacc_synt"/>
    <property type="match status" value="1"/>
</dbReference>
<feature type="transmembrane region" description="Helical" evidence="6">
    <location>
        <begin position="377"/>
        <end position="395"/>
    </location>
</feature>
<accession>A0A426RKI2</accession>
<dbReference type="PANTHER" id="PTHR30250:SF11">
    <property type="entry name" value="O-ANTIGEN TRANSPORTER-RELATED"/>
    <property type="match status" value="1"/>
</dbReference>
<feature type="transmembrane region" description="Helical" evidence="6">
    <location>
        <begin position="83"/>
        <end position="108"/>
    </location>
</feature>
<dbReference type="EMBL" id="QUSX01000001">
    <property type="protein sequence ID" value="RRQ49503.1"/>
    <property type="molecule type" value="Genomic_DNA"/>
</dbReference>
<dbReference type="OrthoDB" id="629958at2"/>
<feature type="transmembrane region" description="Helical" evidence="6">
    <location>
        <begin position="181"/>
        <end position="199"/>
    </location>
</feature>
<evidence type="ECO:0000256" key="4">
    <source>
        <dbReference type="ARBA" id="ARBA00022989"/>
    </source>
</evidence>
<feature type="transmembrane region" description="Helical" evidence="6">
    <location>
        <begin position="120"/>
        <end position="143"/>
    </location>
</feature>
<feature type="transmembrane region" description="Helical" evidence="6">
    <location>
        <begin position="46"/>
        <end position="63"/>
    </location>
</feature>
<keyword evidence="8" id="KW-1185">Reference proteome</keyword>
<keyword evidence="3 6" id="KW-0812">Transmembrane</keyword>
<feature type="transmembrane region" description="Helical" evidence="6">
    <location>
        <begin position="401"/>
        <end position="420"/>
    </location>
</feature>
<reference evidence="8" key="1">
    <citation type="submission" date="2018-12" db="EMBL/GenBank/DDBJ databases">
        <title>Maribacter lutimaris sp. nov., isolated from marine sediment.</title>
        <authorList>
            <person name="Kim K.K."/>
        </authorList>
    </citation>
    <scope>NUCLEOTIDE SEQUENCE [LARGE SCALE GENOMIC DNA]</scope>
    <source>
        <strain evidence="8">PoM-212</strain>
    </source>
</reference>
<feature type="transmembrane region" description="Helical" evidence="6">
    <location>
        <begin position="299"/>
        <end position="321"/>
    </location>
</feature>
<evidence type="ECO:0000256" key="6">
    <source>
        <dbReference type="SAM" id="Phobius"/>
    </source>
</evidence>
<comment type="subcellular location">
    <subcellularLocation>
        <location evidence="1">Cell membrane</location>
        <topology evidence="1">Multi-pass membrane protein</topology>
    </subcellularLocation>
</comment>
<proteinExistence type="predicted"/>
<dbReference type="RefSeq" id="WP_125221327.1">
    <property type="nucleotide sequence ID" value="NZ_QUSX01000001.1"/>
</dbReference>
<gene>
    <name evidence="7" type="ORF">DZC72_02540</name>
</gene>
<dbReference type="PANTHER" id="PTHR30250">
    <property type="entry name" value="PST FAMILY PREDICTED COLANIC ACID TRANSPORTER"/>
    <property type="match status" value="1"/>
</dbReference>